<organism evidence="8 9">
    <name type="scientific">Virgibacillus phasianinus</name>
    <dbReference type="NCBI Taxonomy" id="2017483"/>
    <lineage>
        <taxon>Bacteria</taxon>
        <taxon>Bacillati</taxon>
        <taxon>Bacillota</taxon>
        <taxon>Bacilli</taxon>
        <taxon>Bacillales</taxon>
        <taxon>Bacillaceae</taxon>
        <taxon>Virgibacillus</taxon>
    </lineage>
</organism>
<protein>
    <recommendedName>
        <fullName evidence="3">phospholipase D</fullName>
        <ecNumber evidence="3">3.1.4.4</ecNumber>
    </recommendedName>
</protein>
<dbReference type="PROSITE" id="PS50035">
    <property type="entry name" value="PLD"/>
    <property type="match status" value="1"/>
</dbReference>
<dbReference type="PANTHER" id="PTHR43856:SF1">
    <property type="entry name" value="MITOCHONDRIAL CARDIOLIPIN HYDROLASE"/>
    <property type="match status" value="1"/>
</dbReference>
<dbReference type="EC" id="3.1.4.4" evidence="3"/>
<evidence type="ECO:0000313" key="8">
    <source>
        <dbReference type="EMBL" id="ASK64219.1"/>
    </source>
</evidence>
<keyword evidence="5" id="KW-0442">Lipid degradation</keyword>
<evidence type="ECO:0000313" key="9">
    <source>
        <dbReference type="Proteomes" id="UP000198312"/>
    </source>
</evidence>
<dbReference type="InterPro" id="IPR025202">
    <property type="entry name" value="PLD-like_dom"/>
</dbReference>
<keyword evidence="9" id="KW-1185">Reference proteome</keyword>
<dbReference type="AlphaFoldDB" id="A0A220U7W4"/>
<dbReference type="Pfam" id="PF13091">
    <property type="entry name" value="PLDc_2"/>
    <property type="match status" value="1"/>
</dbReference>
<dbReference type="Gene3D" id="3.30.870.10">
    <property type="entry name" value="Endonuclease Chain A"/>
    <property type="match status" value="1"/>
</dbReference>
<evidence type="ECO:0000256" key="2">
    <source>
        <dbReference type="ARBA" id="ARBA00008664"/>
    </source>
</evidence>
<comment type="catalytic activity">
    <reaction evidence="1">
        <text>a 1,2-diacyl-sn-glycero-3-phosphocholine + H2O = a 1,2-diacyl-sn-glycero-3-phosphate + choline + H(+)</text>
        <dbReference type="Rhea" id="RHEA:14445"/>
        <dbReference type="ChEBI" id="CHEBI:15354"/>
        <dbReference type="ChEBI" id="CHEBI:15377"/>
        <dbReference type="ChEBI" id="CHEBI:15378"/>
        <dbReference type="ChEBI" id="CHEBI:57643"/>
        <dbReference type="ChEBI" id="CHEBI:58608"/>
        <dbReference type="EC" id="3.1.4.4"/>
    </reaction>
</comment>
<dbReference type="KEGG" id="vil:CFK37_19745"/>
<dbReference type="SUPFAM" id="SSF56024">
    <property type="entry name" value="Phospholipase D/nuclease"/>
    <property type="match status" value="1"/>
</dbReference>
<evidence type="ECO:0000256" key="3">
    <source>
        <dbReference type="ARBA" id="ARBA00012027"/>
    </source>
</evidence>
<gene>
    <name evidence="8" type="ORF">CFK37_19745</name>
</gene>
<keyword evidence="4" id="KW-0378">Hydrolase</keyword>
<name>A0A220U7W4_9BACI</name>
<keyword evidence="6" id="KW-0443">Lipid metabolism</keyword>
<dbReference type="InterPro" id="IPR051406">
    <property type="entry name" value="PLD_domain"/>
</dbReference>
<dbReference type="GO" id="GO:0004630">
    <property type="term" value="F:phospholipase D activity"/>
    <property type="evidence" value="ECO:0007669"/>
    <property type="project" value="UniProtKB-EC"/>
</dbReference>
<dbReference type="OrthoDB" id="9802848at2"/>
<dbReference type="Proteomes" id="UP000198312">
    <property type="component" value="Chromosome"/>
</dbReference>
<sequence>MCRLQDNIVHFVSVCTNNYADHLLGKLIEVLGCNEIKNGYGHLQSKLNFPFDLEYFIFEIFEEAYTCEFKSSDLINALQVAEKMAKYQISSQPRISFVWTGPNFERNLVQYNTYDTVKQLIDSANEEIFIVGYNFSFRDDAMRELLRSIENAADRKCRINLIVNTEERNFNEIMNNWNKEPYLLNIYSWVGSSASDYTSLHAKLIIIDQTKMLLTSANFSFHGFMKNIETGVVIENHQVTRDIWKQYQSLLRNNQMKKIY</sequence>
<dbReference type="GO" id="GO:0016042">
    <property type="term" value="P:lipid catabolic process"/>
    <property type="evidence" value="ECO:0007669"/>
    <property type="project" value="UniProtKB-KW"/>
</dbReference>
<comment type="similarity">
    <text evidence="2">Belongs to the phospholipase D family.</text>
</comment>
<accession>A0A220U7W4</accession>
<reference evidence="8 9" key="1">
    <citation type="submission" date="2017-07" db="EMBL/GenBank/DDBJ databases">
        <title>Virgibacillus sp. LM2416.</title>
        <authorList>
            <person name="Tak E.J."/>
            <person name="Bae J.-W."/>
        </authorList>
    </citation>
    <scope>NUCLEOTIDE SEQUENCE [LARGE SCALE GENOMIC DNA]</scope>
    <source>
        <strain evidence="8 9">LM2416</strain>
    </source>
</reference>
<feature type="domain" description="PLD phosphodiesterase" evidence="7">
    <location>
        <begin position="196"/>
        <end position="223"/>
    </location>
</feature>
<evidence type="ECO:0000256" key="4">
    <source>
        <dbReference type="ARBA" id="ARBA00022801"/>
    </source>
</evidence>
<dbReference type="GO" id="GO:0006793">
    <property type="term" value="P:phosphorus metabolic process"/>
    <property type="evidence" value="ECO:0007669"/>
    <property type="project" value="UniProtKB-ARBA"/>
</dbReference>
<dbReference type="PANTHER" id="PTHR43856">
    <property type="entry name" value="CARDIOLIPIN HYDROLASE"/>
    <property type="match status" value="1"/>
</dbReference>
<dbReference type="RefSeq" id="WP_089063470.1">
    <property type="nucleotide sequence ID" value="NZ_CP022315.1"/>
</dbReference>
<proteinExistence type="inferred from homology"/>
<dbReference type="InterPro" id="IPR001736">
    <property type="entry name" value="PLipase_D/transphosphatidylase"/>
</dbReference>
<evidence type="ECO:0000256" key="6">
    <source>
        <dbReference type="ARBA" id="ARBA00023098"/>
    </source>
</evidence>
<dbReference type="EMBL" id="CP022315">
    <property type="protein sequence ID" value="ASK64219.1"/>
    <property type="molecule type" value="Genomic_DNA"/>
</dbReference>
<dbReference type="GO" id="GO:0016891">
    <property type="term" value="F:RNA endonuclease activity producing 5'-phosphomonoesters, hydrolytic mechanism"/>
    <property type="evidence" value="ECO:0007669"/>
    <property type="project" value="TreeGrafter"/>
</dbReference>
<evidence type="ECO:0000256" key="1">
    <source>
        <dbReference type="ARBA" id="ARBA00000798"/>
    </source>
</evidence>
<evidence type="ECO:0000256" key="5">
    <source>
        <dbReference type="ARBA" id="ARBA00022963"/>
    </source>
</evidence>
<evidence type="ECO:0000259" key="7">
    <source>
        <dbReference type="PROSITE" id="PS50035"/>
    </source>
</evidence>